<proteinExistence type="predicted"/>
<reference evidence="3" key="1">
    <citation type="submission" date="2013-09" db="EMBL/GenBank/DDBJ databases">
        <title>Corchorus olitorius genome sequencing.</title>
        <authorList>
            <person name="Alam M."/>
            <person name="Haque M.S."/>
            <person name="Islam M.S."/>
            <person name="Emdad E.M."/>
            <person name="Islam M.M."/>
            <person name="Ahmed B."/>
            <person name="Halim A."/>
            <person name="Hossen Q.M.M."/>
            <person name="Hossain M.Z."/>
            <person name="Ahmed R."/>
            <person name="Khan M.M."/>
            <person name="Islam R."/>
            <person name="Rashid M.M."/>
            <person name="Khan S.A."/>
            <person name="Rahman M.S."/>
            <person name="Alam M."/>
            <person name="Yahiya A.S."/>
            <person name="Khan M.S."/>
            <person name="Azam M.S."/>
            <person name="Haque T."/>
            <person name="Lashkar M.Z.H."/>
            <person name="Akhand A.I."/>
            <person name="Morshed G."/>
            <person name="Roy S."/>
            <person name="Uddin K.S."/>
            <person name="Rabeya T."/>
            <person name="Hossain A.S."/>
            <person name="Chowdhury A."/>
            <person name="Snigdha A.R."/>
            <person name="Mortoza M.S."/>
            <person name="Matin S.A."/>
            <person name="Hoque S.M.E."/>
            <person name="Islam M.K."/>
            <person name="Roy D.K."/>
            <person name="Haider R."/>
            <person name="Moosa M.M."/>
            <person name="Elias S.M."/>
            <person name="Hasan A.M."/>
            <person name="Jahan S."/>
            <person name="Shafiuddin M."/>
            <person name="Mahmood N."/>
            <person name="Shommy N.S."/>
        </authorList>
    </citation>
    <scope>NUCLEOTIDE SEQUENCE [LARGE SCALE GENOMIC DNA]</scope>
    <source>
        <strain evidence="3">cv. O-4</strain>
    </source>
</reference>
<name>A0A1R3INA6_9ROSI</name>
<accession>A0A1R3INA6</accession>
<feature type="region of interest" description="Disordered" evidence="1">
    <location>
        <begin position="68"/>
        <end position="104"/>
    </location>
</feature>
<evidence type="ECO:0000256" key="1">
    <source>
        <dbReference type="SAM" id="MobiDB-lite"/>
    </source>
</evidence>
<feature type="compositionally biased region" description="Basic and acidic residues" evidence="1">
    <location>
        <begin position="19"/>
        <end position="36"/>
    </location>
</feature>
<gene>
    <name evidence="2" type="ORF">COLO4_22269</name>
</gene>
<dbReference type="Proteomes" id="UP000187203">
    <property type="component" value="Unassembled WGS sequence"/>
</dbReference>
<feature type="compositionally biased region" description="Basic and acidic residues" evidence="1">
    <location>
        <begin position="68"/>
        <end position="77"/>
    </location>
</feature>
<protein>
    <submittedName>
        <fullName evidence="2">Uncharacterized protein</fullName>
    </submittedName>
</protein>
<organism evidence="2 3">
    <name type="scientific">Corchorus olitorius</name>
    <dbReference type="NCBI Taxonomy" id="93759"/>
    <lineage>
        <taxon>Eukaryota</taxon>
        <taxon>Viridiplantae</taxon>
        <taxon>Streptophyta</taxon>
        <taxon>Embryophyta</taxon>
        <taxon>Tracheophyta</taxon>
        <taxon>Spermatophyta</taxon>
        <taxon>Magnoliopsida</taxon>
        <taxon>eudicotyledons</taxon>
        <taxon>Gunneridae</taxon>
        <taxon>Pentapetalae</taxon>
        <taxon>rosids</taxon>
        <taxon>malvids</taxon>
        <taxon>Malvales</taxon>
        <taxon>Malvaceae</taxon>
        <taxon>Grewioideae</taxon>
        <taxon>Apeibeae</taxon>
        <taxon>Corchorus</taxon>
    </lineage>
</organism>
<dbReference type="EMBL" id="AWUE01017895">
    <property type="protein sequence ID" value="OMO84057.1"/>
    <property type="molecule type" value="Genomic_DNA"/>
</dbReference>
<comment type="caution">
    <text evidence="2">The sequence shown here is derived from an EMBL/GenBank/DDBJ whole genome shotgun (WGS) entry which is preliminary data.</text>
</comment>
<sequence length="104" mass="11595">MAHGKKKGSHGKDKGKKGKGCDKKGQRANEEASKGRDRKITDYLCTICGEIFKNMEEDQVLRHREECRKDTMSKDEPPCTQQGNQGKPEEVPVAGQSHGKGQLR</sequence>
<evidence type="ECO:0000313" key="3">
    <source>
        <dbReference type="Proteomes" id="UP000187203"/>
    </source>
</evidence>
<feature type="region of interest" description="Disordered" evidence="1">
    <location>
        <begin position="1"/>
        <end position="36"/>
    </location>
</feature>
<feature type="compositionally biased region" description="Basic residues" evidence="1">
    <location>
        <begin position="1"/>
        <end position="18"/>
    </location>
</feature>
<evidence type="ECO:0000313" key="2">
    <source>
        <dbReference type="EMBL" id="OMO84057.1"/>
    </source>
</evidence>
<keyword evidence="3" id="KW-1185">Reference proteome</keyword>
<dbReference type="AlphaFoldDB" id="A0A1R3INA6"/>